<evidence type="ECO:0000256" key="3">
    <source>
        <dbReference type="PROSITE-ProRule" id="PRU00023"/>
    </source>
</evidence>
<dbReference type="PANTHER" id="PTHR24198">
    <property type="entry name" value="ANKYRIN REPEAT AND PROTEIN KINASE DOMAIN-CONTAINING PROTEIN"/>
    <property type="match status" value="1"/>
</dbReference>
<dbReference type="GO" id="GO:0005737">
    <property type="term" value="C:cytoplasm"/>
    <property type="evidence" value="ECO:0007669"/>
    <property type="project" value="TreeGrafter"/>
</dbReference>
<dbReference type="Proteomes" id="UP001146793">
    <property type="component" value="Unassembled WGS sequence"/>
</dbReference>
<comment type="caution">
    <text evidence="4">The sequence shown here is derived from an EMBL/GenBank/DDBJ whole genome shotgun (WGS) entry which is preliminary data.</text>
</comment>
<dbReference type="EMBL" id="JANTQA010000057">
    <property type="protein sequence ID" value="KAJ3429671.1"/>
    <property type="molecule type" value="Genomic_DNA"/>
</dbReference>
<dbReference type="InterPro" id="IPR002110">
    <property type="entry name" value="Ankyrin_rpt"/>
</dbReference>
<sequence length="290" mass="33705">MLAQFYLEREPMFHKYLLYTALNNRCSYEFIKKLFQKGAVVDNSKEYNSLITALRQYPEINVAKFLIEEGADLYSPDILGYFPFVYALRKNNTNFLMYLIKKGFKITTTCPKLNFIHSINQTTKESFLETIKWSALNYTVKRANKLCRICPNITMVHYAIFQGVSVKILQFLIQNGAPFKVPDIYGYTPLHYTIENNLFHHNEILIKEGQKLDKNYPDGTSILKMALLKNNSDRIIELLIKNNAKFSKGDRISTILDLILKKHASTDIITMFSKHYIPIHYPFSNVSCPL</sequence>
<dbReference type="Gene3D" id="1.25.40.20">
    <property type="entry name" value="Ankyrin repeat-containing domain"/>
    <property type="match status" value="2"/>
</dbReference>
<evidence type="ECO:0000313" key="4">
    <source>
        <dbReference type="EMBL" id="KAJ3429671.1"/>
    </source>
</evidence>
<dbReference type="SUPFAM" id="SSF48403">
    <property type="entry name" value="Ankyrin repeat"/>
    <property type="match status" value="1"/>
</dbReference>
<accession>A0AAV7YM26</accession>
<reference evidence="4" key="1">
    <citation type="submission" date="2022-08" db="EMBL/GenBank/DDBJ databases">
        <title>Novel sulphate-reducing endosymbionts in the free-living metamonad Anaeramoeba.</title>
        <authorList>
            <person name="Jerlstrom-Hultqvist J."/>
            <person name="Cepicka I."/>
            <person name="Gallot-Lavallee L."/>
            <person name="Salas-Leiva D."/>
            <person name="Curtis B.A."/>
            <person name="Zahonova K."/>
            <person name="Pipaliya S."/>
            <person name="Dacks J."/>
            <person name="Roger A.J."/>
        </authorList>
    </citation>
    <scope>NUCLEOTIDE SEQUENCE</scope>
    <source>
        <strain evidence="4">Busselton2</strain>
    </source>
</reference>
<dbReference type="PROSITE" id="PS50088">
    <property type="entry name" value="ANK_REPEAT"/>
    <property type="match status" value="1"/>
</dbReference>
<evidence type="ECO:0000313" key="5">
    <source>
        <dbReference type="Proteomes" id="UP001146793"/>
    </source>
</evidence>
<protein>
    <submittedName>
        <fullName evidence="4">Ankyrin repeat-containing protein</fullName>
    </submittedName>
</protein>
<feature type="repeat" description="ANK" evidence="3">
    <location>
        <begin position="218"/>
        <end position="251"/>
    </location>
</feature>
<dbReference type="Pfam" id="PF12796">
    <property type="entry name" value="Ank_2"/>
    <property type="match status" value="2"/>
</dbReference>
<proteinExistence type="predicted"/>
<organism evidence="4 5">
    <name type="scientific">Anaeramoeba flamelloides</name>
    <dbReference type="NCBI Taxonomy" id="1746091"/>
    <lineage>
        <taxon>Eukaryota</taxon>
        <taxon>Metamonada</taxon>
        <taxon>Anaeramoebidae</taxon>
        <taxon>Anaeramoeba</taxon>
    </lineage>
</organism>
<gene>
    <name evidence="4" type="ORF">M0812_25029</name>
</gene>
<keyword evidence="2 3" id="KW-0040">ANK repeat</keyword>
<evidence type="ECO:0000256" key="2">
    <source>
        <dbReference type="ARBA" id="ARBA00023043"/>
    </source>
</evidence>
<dbReference type="InterPro" id="IPR036770">
    <property type="entry name" value="Ankyrin_rpt-contain_sf"/>
</dbReference>
<dbReference type="SMART" id="SM00248">
    <property type="entry name" value="ANK"/>
    <property type="match status" value="6"/>
</dbReference>
<dbReference type="AlphaFoldDB" id="A0AAV7YM26"/>
<dbReference type="PANTHER" id="PTHR24198:SF165">
    <property type="entry name" value="ANKYRIN REPEAT-CONTAINING PROTEIN-RELATED"/>
    <property type="match status" value="1"/>
</dbReference>
<name>A0AAV7YM26_9EUKA</name>
<keyword evidence="1" id="KW-0677">Repeat</keyword>
<evidence type="ECO:0000256" key="1">
    <source>
        <dbReference type="ARBA" id="ARBA00022737"/>
    </source>
</evidence>